<proteinExistence type="predicted"/>
<dbReference type="InterPro" id="IPR006917">
    <property type="entry name" value="SOUL_heme-bd"/>
</dbReference>
<feature type="signal peptide" evidence="1">
    <location>
        <begin position="1"/>
        <end position="21"/>
    </location>
</feature>
<keyword evidence="1" id="KW-0732">Signal</keyword>
<dbReference type="SUPFAM" id="SSF55136">
    <property type="entry name" value="Probable bacterial effector-binding domain"/>
    <property type="match status" value="2"/>
</dbReference>
<evidence type="ECO:0000313" key="2">
    <source>
        <dbReference type="EMBL" id="MFG6467408.1"/>
    </source>
</evidence>
<dbReference type="InterPro" id="IPR011256">
    <property type="entry name" value="Reg_factor_effector_dom_sf"/>
</dbReference>
<feature type="chain" id="PRO_5047188557" evidence="1">
    <location>
        <begin position="22"/>
        <end position="217"/>
    </location>
</feature>
<comment type="caution">
    <text evidence="2">The sequence shown here is derived from an EMBL/GenBank/DDBJ whole genome shotgun (WGS) entry which is preliminary data.</text>
</comment>
<dbReference type="Pfam" id="PF04832">
    <property type="entry name" value="SOUL"/>
    <property type="match status" value="2"/>
</dbReference>
<dbReference type="EMBL" id="JBIGIB010000003">
    <property type="protein sequence ID" value="MFG6467408.1"/>
    <property type="molecule type" value="Genomic_DNA"/>
</dbReference>
<reference evidence="2 3" key="1">
    <citation type="submission" date="2024-08" db="EMBL/GenBank/DDBJ databases">
        <authorList>
            <person name="Lu H."/>
        </authorList>
    </citation>
    <scope>NUCLEOTIDE SEQUENCE [LARGE SCALE GENOMIC DNA]</scope>
    <source>
        <strain evidence="2 3">BYS87W</strain>
    </source>
</reference>
<accession>A0ABW7GZL1</accession>
<dbReference type="RefSeq" id="WP_394384959.1">
    <property type="nucleotide sequence ID" value="NZ_JBIGIB010000003.1"/>
</dbReference>
<dbReference type="PANTHER" id="PTHR11220:SF58">
    <property type="entry name" value="SOUL HEME-BINDING FAMILY PROTEIN"/>
    <property type="match status" value="1"/>
</dbReference>
<evidence type="ECO:0000256" key="1">
    <source>
        <dbReference type="SAM" id="SignalP"/>
    </source>
</evidence>
<dbReference type="Gene3D" id="3.20.80.10">
    <property type="entry name" value="Regulatory factor, effector binding domain"/>
    <property type="match status" value="2"/>
</dbReference>
<dbReference type="Proteomes" id="UP001606303">
    <property type="component" value="Unassembled WGS sequence"/>
</dbReference>
<organism evidence="2 3">
    <name type="scientific">Pelomonas baiyunensis</name>
    <dbReference type="NCBI Taxonomy" id="3299026"/>
    <lineage>
        <taxon>Bacteria</taxon>
        <taxon>Pseudomonadati</taxon>
        <taxon>Pseudomonadota</taxon>
        <taxon>Betaproteobacteria</taxon>
        <taxon>Burkholderiales</taxon>
        <taxon>Sphaerotilaceae</taxon>
        <taxon>Roseateles</taxon>
    </lineage>
</organism>
<keyword evidence="3" id="KW-1185">Reference proteome</keyword>
<dbReference type="PANTHER" id="PTHR11220">
    <property type="entry name" value="HEME-BINDING PROTEIN-RELATED"/>
    <property type="match status" value="1"/>
</dbReference>
<sequence length="217" mass="23928">MNRRHLMLGAAALGAAPAVQAIEQPAYEVLLQDGAFELRQYEPMLLAQVEVDGDASTARTAGFRLLAGYIFGGNQGQRKIAMMAPVTQAPAGEKIAMTAPVTQAAVPRDGRREGQGDSGEPERWQVTFMMPRAYTLDTLPVPQDPRVRFVMAPAEKRAVVRFAGLSSESNLGQHRAQLQAWVQQRGLQAVGGYTSAFYNDPFTLPWNRRNEWWVSVQ</sequence>
<name>A0ABW7GZL1_9BURK</name>
<evidence type="ECO:0000313" key="3">
    <source>
        <dbReference type="Proteomes" id="UP001606303"/>
    </source>
</evidence>
<protein>
    <submittedName>
        <fullName evidence="2">SOUL family heme-binding protein</fullName>
    </submittedName>
</protein>
<gene>
    <name evidence="2" type="ORF">ACG01O_12365</name>
</gene>